<gene>
    <name evidence="1" type="ORF">SAMN06295973_0100</name>
</gene>
<dbReference type="EMBL" id="FUZO01000001">
    <property type="protein sequence ID" value="SKC36176.1"/>
    <property type="molecule type" value="Genomic_DNA"/>
</dbReference>
<comment type="caution">
    <text evidence="1">The sequence shown here is derived from an EMBL/GenBank/DDBJ whole genome shotgun (WGS) entry which is preliminary data.</text>
</comment>
<proteinExistence type="predicted"/>
<sequence>MSAEPASGWATKQELRAFSDAVAPQIVELLDTSGLALPRRVHQYAKTAARSFSFTREVKLSQVEEVGAFLAVYGEYERLFALARTMAPVPHTGNETIYEPARLILHAGYYFAGQQANDAVTAELAPYRFVPADFWRPPGYLAGEHLQRQFELPPDEAAKYASHPVSYHAGISADDLPVLASMHVCGGSSTWPLERIDAQVAKTIAAVHAYRGFEPPAGP</sequence>
<evidence type="ECO:0000313" key="2">
    <source>
        <dbReference type="Proteomes" id="UP000190827"/>
    </source>
</evidence>
<keyword evidence="2" id="KW-1185">Reference proteome</keyword>
<protein>
    <submittedName>
        <fullName evidence="1">Uncharacterized protein</fullName>
    </submittedName>
</protein>
<name>A0ABY1LG98_9MICO</name>
<organism evidence="1 2">
    <name type="scientific">Plantibacter cousiniae</name>
    <name type="common">nom. nud.</name>
    <dbReference type="NCBI Taxonomy" id="199709"/>
    <lineage>
        <taxon>Bacteria</taxon>
        <taxon>Bacillati</taxon>
        <taxon>Actinomycetota</taxon>
        <taxon>Actinomycetes</taxon>
        <taxon>Micrococcales</taxon>
        <taxon>Microbacteriaceae</taxon>
        <taxon>Plantibacter</taxon>
    </lineage>
</organism>
<reference evidence="1 2" key="1">
    <citation type="submission" date="2017-02" db="EMBL/GenBank/DDBJ databases">
        <authorList>
            <person name="Varghese N."/>
            <person name="Submissions S."/>
        </authorList>
    </citation>
    <scope>NUCLEOTIDE SEQUENCE [LARGE SCALE GENOMIC DNA]</scope>
    <source>
        <strain evidence="1 2">VKM Ac-1787</strain>
    </source>
</reference>
<dbReference type="RefSeq" id="WP_079704250.1">
    <property type="nucleotide sequence ID" value="NZ_FUZO01000001.1"/>
</dbReference>
<dbReference type="Proteomes" id="UP000190827">
    <property type="component" value="Unassembled WGS sequence"/>
</dbReference>
<accession>A0ABY1LG98</accession>
<evidence type="ECO:0000313" key="1">
    <source>
        <dbReference type="EMBL" id="SKC36176.1"/>
    </source>
</evidence>